<organism evidence="2 3">
    <name type="scientific">Novosphingobium silvae</name>
    <dbReference type="NCBI Taxonomy" id="2692619"/>
    <lineage>
        <taxon>Bacteria</taxon>
        <taxon>Pseudomonadati</taxon>
        <taxon>Pseudomonadota</taxon>
        <taxon>Alphaproteobacteria</taxon>
        <taxon>Sphingomonadales</taxon>
        <taxon>Sphingomonadaceae</taxon>
        <taxon>Novosphingobium</taxon>
    </lineage>
</organism>
<feature type="chain" id="PRO_5031172839" evidence="1">
    <location>
        <begin position="28"/>
        <end position="260"/>
    </location>
</feature>
<keyword evidence="1" id="KW-0732">Signal</keyword>
<keyword evidence="3" id="KW-1185">Reference proteome</keyword>
<dbReference type="RefSeq" id="WP_160987355.1">
    <property type="nucleotide sequence ID" value="NZ_WVTD01000027.1"/>
</dbReference>
<dbReference type="AlphaFoldDB" id="A0A7X4GK56"/>
<name>A0A7X4GK56_9SPHN</name>
<feature type="signal peptide" evidence="1">
    <location>
        <begin position="1"/>
        <end position="27"/>
    </location>
</feature>
<evidence type="ECO:0000313" key="2">
    <source>
        <dbReference type="EMBL" id="MYM00084.1"/>
    </source>
</evidence>
<gene>
    <name evidence="2" type="ORF">GR702_20200</name>
</gene>
<sequence length="260" mass="27302">MISTRRLAHATARSAWLALIAPAAVLAQDIGPALDPGVMVGWAGGEAARYDNERRSGAAADAARRTLDARALAPHLLSATPVGAKSLASLTYRPSAAVRRQNFAHFVRASREVDPTGAASLERFLGTNDVMGLADQWMKPYGMATNNVADAVSVYLTSAWLATRGSAEDPEPALMRGVRDQIAAAVGATPAIAEASDAQKQELAEAMIVQAILVSQYVEAAQGDPALMRQVQDAAATGAKASFDIDLRTLDLSPRGLRAQ</sequence>
<evidence type="ECO:0000256" key="1">
    <source>
        <dbReference type="SAM" id="SignalP"/>
    </source>
</evidence>
<accession>A0A7X4GK56</accession>
<protein>
    <submittedName>
        <fullName evidence="2">Uncharacterized protein</fullName>
    </submittedName>
</protein>
<dbReference type="InterPro" id="IPR046505">
    <property type="entry name" value="DUF6683"/>
</dbReference>
<reference evidence="2 3" key="1">
    <citation type="submission" date="2019-12" db="EMBL/GenBank/DDBJ databases">
        <authorList>
            <person name="Feng G."/>
            <person name="Zhu H."/>
        </authorList>
    </citation>
    <scope>NUCLEOTIDE SEQUENCE [LARGE SCALE GENOMIC DNA]</scope>
    <source>
        <strain evidence="2 3">FGD1</strain>
    </source>
</reference>
<proteinExistence type="predicted"/>
<dbReference type="EMBL" id="WVTD01000027">
    <property type="protein sequence ID" value="MYM00084.1"/>
    <property type="molecule type" value="Genomic_DNA"/>
</dbReference>
<comment type="caution">
    <text evidence="2">The sequence shown here is derived from an EMBL/GenBank/DDBJ whole genome shotgun (WGS) entry which is preliminary data.</text>
</comment>
<dbReference type="Proteomes" id="UP000465810">
    <property type="component" value="Unassembled WGS sequence"/>
</dbReference>
<dbReference type="Pfam" id="PF20388">
    <property type="entry name" value="DUF6683"/>
    <property type="match status" value="1"/>
</dbReference>
<evidence type="ECO:0000313" key="3">
    <source>
        <dbReference type="Proteomes" id="UP000465810"/>
    </source>
</evidence>